<dbReference type="AlphaFoldDB" id="X0VKE4"/>
<name>X0VKE4_9ZZZZ</name>
<proteinExistence type="predicted"/>
<organism evidence="1">
    <name type="scientific">marine sediment metagenome</name>
    <dbReference type="NCBI Taxonomy" id="412755"/>
    <lineage>
        <taxon>unclassified sequences</taxon>
        <taxon>metagenomes</taxon>
        <taxon>ecological metagenomes</taxon>
    </lineage>
</organism>
<dbReference type="EMBL" id="BARS01023453">
    <property type="protein sequence ID" value="GAG11682.1"/>
    <property type="molecule type" value="Genomic_DNA"/>
</dbReference>
<feature type="non-terminal residue" evidence="1">
    <location>
        <position position="192"/>
    </location>
</feature>
<accession>X0VKE4</accession>
<gene>
    <name evidence="1" type="ORF">S01H1_37343</name>
</gene>
<protein>
    <submittedName>
        <fullName evidence="1">Uncharacterized protein</fullName>
    </submittedName>
</protein>
<evidence type="ECO:0000313" key="1">
    <source>
        <dbReference type="EMBL" id="GAG11682.1"/>
    </source>
</evidence>
<sequence>MTVVSASAATGKALFLGSQAFRAHDDRADSKDAAGAYSHNNLEFSATEVEELCDHKRWVNTMLQHGSVAFPVRNESGGELAAGTVCYISNYSLAETKFLILEADTDDRDKPPQVVLDAAIANDANGWAYPFYEVEALDTSGASAVGAYVYLSDTPGEFVFAAPTASYVWKIGIVTVKHASTGKIAFMCGTAF</sequence>
<comment type="caution">
    <text evidence="1">The sequence shown here is derived from an EMBL/GenBank/DDBJ whole genome shotgun (WGS) entry which is preliminary data.</text>
</comment>
<reference evidence="1" key="1">
    <citation type="journal article" date="2014" name="Front. Microbiol.">
        <title>High frequency of phylogenetically diverse reductive dehalogenase-homologous genes in deep subseafloor sedimentary metagenomes.</title>
        <authorList>
            <person name="Kawai M."/>
            <person name="Futagami T."/>
            <person name="Toyoda A."/>
            <person name="Takaki Y."/>
            <person name="Nishi S."/>
            <person name="Hori S."/>
            <person name="Arai W."/>
            <person name="Tsubouchi T."/>
            <person name="Morono Y."/>
            <person name="Uchiyama I."/>
            <person name="Ito T."/>
            <person name="Fujiyama A."/>
            <person name="Inagaki F."/>
            <person name="Takami H."/>
        </authorList>
    </citation>
    <scope>NUCLEOTIDE SEQUENCE</scope>
    <source>
        <strain evidence="1">Expedition CK06-06</strain>
    </source>
</reference>